<evidence type="ECO:0000313" key="9">
    <source>
        <dbReference type="Proteomes" id="UP000622580"/>
    </source>
</evidence>
<dbReference type="Proteomes" id="UP000622580">
    <property type="component" value="Unassembled WGS sequence"/>
</dbReference>
<dbReference type="PIRSF" id="PIRSF035875">
    <property type="entry name" value="RNase_BN"/>
    <property type="match status" value="1"/>
</dbReference>
<accession>A0A941D1U3</accession>
<dbReference type="AlphaFoldDB" id="A0A941D1U3"/>
<comment type="caution">
    <text evidence="8">The sequence shown here is derived from an EMBL/GenBank/DDBJ whole genome shotgun (WGS) entry which is preliminary data.</text>
</comment>
<dbReference type="InterPro" id="IPR017039">
    <property type="entry name" value="Virul_fac_BrkB"/>
</dbReference>
<evidence type="ECO:0000313" key="8">
    <source>
        <dbReference type="EMBL" id="MBR7620032.1"/>
    </source>
</evidence>
<organism evidence="8 9">
    <name type="scientific">Phenylobacterium glaciei</name>
    <dbReference type="NCBI Taxonomy" id="2803784"/>
    <lineage>
        <taxon>Bacteria</taxon>
        <taxon>Pseudomonadati</taxon>
        <taxon>Pseudomonadota</taxon>
        <taxon>Alphaproteobacteria</taxon>
        <taxon>Caulobacterales</taxon>
        <taxon>Caulobacteraceae</taxon>
        <taxon>Phenylobacterium</taxon>
    </lineage>
</organism>
<dbReference type="EMBL" id="JAGSGD010000001">
    <property type="protein sequence ID" value="MBR7620032.1"/>
    <property type="molecule type" value="Genomic_DNA"/>
</dbReference>
<dbReference type="Pfam" id="PF03631">
    <property type="entry name" value="Virul_fac_BrkB"/>
    <property type="match status" value="1"/>
</dbReference>
<feature type="transmembrane region" description="Helical" evidence="7">
    <location>
        <begin position="227"/>
        <end position="248"/>
    </location>
</feature>
<feature type="transmembrane region" description="Helical" evidence="7">
    <location>
        <begin position="40"/>
        <end position="69"/>
    </location>
</feature>
<keyword evidence="9" id="KW-1185">Reference proteome</keyword>
<proteinExistence type="predicted"/>
<dbReference type="GO" id="GO:0005886">
    <property type="term" value="C:plasma membrane"/>
    <property type="evidence" value="ECO:0007669"/>
    <property type="project" value="UniProtKB-SubCell"/>
</dbReference>
<feature type="region of interest" description="Disordered" evidence="6">
    <location>
        <begin position="314"/>
        <end position="333"/>
    </location>
</feature>
<dbReference type="PANTHER" id="PTHR30213">
    <property type="entry name" value="INNER MEMBRANE PROTEIN YHJD"/>
    <property type="match status" value="1"/>
</dbReference>
<comment type="subcellular location">
    <subcellularLocation>
        <location evidence="1">Cell membrane</location>
        <topology evidence="1">Multi-pass membrane protein</topology>
    </subcellularLocation>
</comment>
<protein>
    <submittedName>
        <fullName evidence="8">YihY/virulence factor BrkB family protein</fullName>
    </submittedName>
</protein>
<dbReference type="RefSeq" id="WP_215342791.1">
    <property type="nucleotide sequence ID" value="NZ_JAGSGD010000001.1"/>
</dbReference>
<reference evidence="8" key="1">
    <citation type="submission" date="2021-04" db="EMBL/GenBank/DDBJ databases">
        <title>Draft genome assembly of strain Phenylobacterium sp. 20VBR1 using MiniION and Illumina platforms.</title>
        <authorList>
            <person name="Thomas F.A."/>
            <person name="Krishnan K.P."/>
            <person name="Sinha R.K."/>
        </authorList>
    </citation>
    <scope>NUCLEOTIDE SEQUENCE</scope>
    <source>
        <strain evidence="8">20VBR1</strain>
    </source>
</reference>
<feature type="compositionally biased region" description="Polar residues" evidence="6">
    <location>
        <begin position="322"/>
        <end position="333"/>
    </location>
</feature>
<evidence type="ECO:0000256" key="6">
    <source>
        <dbReference type="SAM" id="MobiDB-lite"/>
    </source>
</evidence>
<evidence type="ECO:0000256" key="4">
    <source>
        <dbReference type="ARBA" id="ARBA00022989"/>
    </source>
</evidence>
<evidence type="ECO:0000256" key="2">
    <source>
        <dbReference type="ARBA" id="ARBA00022475"/>
    </source>
</evidence>
<evidence type="ECO:0000256" key="5">
    <source>
        <dbReference type="ARBA" id="ARBA00023136"/>
    </source>
</evidence>
<name>A0A941D1U3_9CAUL</name>
<keyword evidence="4 7" id="KW-1133">Transmembrane helix</keyword>
<evidence type="ECO:0000256" key="3">
    <source>
        <dbReference type="ARBA" id="ARBA00022692"/>
    </source>
</evidence>
<keyword evidence="5 7" id="KW-0472">Membrane</keyword>
<sequence length="333" mass="35858">MSIRAQIQRLRDIDWDPLHWLRRTLAVNGKALTRLWGRDVMLYVGGVSFFVLLAVFPGLAILVGIYSFFADASQAAAQAEMLAHLMPPVARGLFEGELTRLAHAPLEAVSAQSGVALIIGSYASHRGFKALLAGLSFIHDDDAPRGFVGFNVMALLVLVAAFVLLGFLSAVFFYLRFIAAAFDIKPLAGAPWLFSEWTWASFGITLAMSLIYRFAMSSRPVAWRASITGGVAAALLCLFMSWASAFYVEQIAQLGATYGSVAAVVVFLIWLSWTVNAIFFGGALATEIELEMDAQRAAGAARLLADMRGDKARALPGEVGTGSPSGSATKQRI</sequence>
<feature type="transmembrane region" description="Helical" evidence="7">
    <location>
        <begin position="152"/>
        <end position="177"/>
    </location>
</feature>
<evidence type="ECO:0000256" key="7">
    <source>
        <dbReference type="SAM" id="Phobius"/>
    </source>
</evidence>
<gene>
    <name evidence="8" type="ORF">JKL49_11595</name>
</gene>
<feature type="transmembrane region" description="Helical" evidence="7">
    <location>
        <begin position="260"/>
        <end position="286"/>
    </location>
</feature>
<feature type="transmembrane region" description="Helical" evidence="7">
    <location>
        <begin position="197"/>
        <end position="215"/>
    </location>
</feature>
<keyword evidence="3 7" id="KW-0812">Transmembrane</keyword>
<dbReference type="PANTHER" id="PTHR30213:SF0">
    <property type="entry name" value="UPF0761 MEMBRANE PROTEIN YIHY"/>
    <property type="match status" value="1"/>
</dbReference>
<evidence type="ECO:0000256" key="1">
    <source>
        <dbReference type="ARBA" id="ARBA00004651"/>
    </source>
</evidence>
<keyword evidence="2" id="KW-1003">Cell membrane</keyword>